<dbReference type="PANTHER" id="PTHR37199">
    <property type="entry name" value="TRANSMEMBRANE PROTEIN"/>
    <property type="match status" value="1"/>
</dbReference>
<name>A0A2U1LK36_ARTAN</name>
<feature type="transmembrane region" description="Helical" evidence="1">
    <location>
        <begin position="15"/>
        <end position="40"/>
    </location>
</feature>
<evidence type="ECO:0000313" key="3">
    <source>
        <dbReference type="EMBL" id="PWA57747.1"/>
    </source>
</evidence>
<dbReference type="PANTHER" id="PTHR37199:SF5">
    <property type="entry name" value="TRANSMEMBRANE PROTEIN"/>
    <property type="match status" value="1"/>
</dbReference>
<accession>A0A2U1LK36</accession>
<dbReference type="Proteomes" id="UP000245207">
    <property type="component" value="Unassembled WGS sequence"/>
</dbReference>
<evidence type="ECO:0000313" key="2">
    <source>
        <dbReference type="EMBL" id="PWA49363.1"/>
    </source>
</evidence>
<evidence type="ECO:0000313" key="4">
    <source>
        <dbReference type="Proteomes" id="UP000245207"/>
    </source>
</evidence>
<sequence length="74" mass="7673">MARERWNAMDENYDITAILTFWASVMIFALAVFGVILFSCAEGAQPKDKSNVADDAATYGGSACVAGCGAACGG</sequence>
<dbReference type="EMBL" id="PKPP01008972">
    <property type="protein sequence ID" value="PWA49363.1"/>
    <property type="molecule type" value="Genomic_DNA"/>
</dbReference>
<evidence type="ECO:0000256" key="1">
    <source>
        <dbReference type="SAM" id="Phobius"/>
    </source>
</evidence>
<protein>
    <recommendedName>
        <fullName evidence="5">Transmembrane protein</fullName>
    </recommendedName>
</protein>
<organism evidence="2 4">
    <name type="scientific">Artemisia annua</name>
    <name type="common">Sweet wormwood</name>
    <dbReference type="NCBI Taxonomy" id="35608"/>
    <lineage>
        <taxon>Eukaryota</taxon>
        <taxon>Viridiplantae</taxon>
        <taxon>Streptophyta</taxon>
        <taxon>Embryophyta</taxon>
        <taxon>Tracheophyta</taxon>
        <taxon>Spermatophyta</taxon>
        <taxon>Magnoliopsida</taxon>
        <taxon>eudicotyledons</taxon>
        <taxon>Gunneridae</taxon>
        <taxon>Pentapetalae</taxon>
        <taxon>asterids</taxon>
        <taxon>campanulids</taxon>
        <taxon>Asterales</taxon>
        <taxon>Asteraceae</taxon>
        <taxon>Asteroideae</taxon>
        <taxon>Anthemideae</taxon>
        <taxon>Artemisiinae</taxon>
        <taxon>Artemisia</taxon>
    </lineage>
</organism>
<keyword evidence="1" id="KW-0812">Transmembrane</keyword>
<keyword evidence="4" id="KW-1185">Reference proteome</keyword>
<keyword evidence="1" id="KW-1133">Transmembrane helix</keyword>
<dbReference type="EMBL" id="PKPP01006076">
    <property type="protein sequence ID" value="PWA57747.1"/>
    <property type="molecule type" value="Genomic_DNA"/>
</dbReference>
<gene>
    <name evidence="3" type="ORF">CTI12_AA285020</name>
    <name evidence="2" type="ORF">CTI12_AA316340</name>
</gene>
<dbReference type="OrthoDB" id="1719699at2759"/>
<keyword evidence="1" id="KW-0472">Membrane</keyword>
<reference evidence="2 4" key="1">
    <citation type="journal article" date="2018" name="Mol. Plant">
        <title>The genome of Artemisia annua provides insight into the evolution of Asteraceae family and artemisinin biosynthesis.</title>
        <authorList>
            <person name="Shen Q."/>
            <person name="Zhang L."/>
            <person name="Liao Z."/>
            <person name="Wang S."/>
            <person name="Yan T."/>
            <person name="Shi P."/>
            <person name="Liu M."/>
            <person name="Fu X."/>
            <person name="Pan Q."/>
            <person name="Wang Y."/>
            <person name="Lv Z."/>
            <person name="Lu X."/>
            <person name="Zhang F."/>
            <person name="Jiang W."/>
            <person name="Ma Y."/>
            <person name="Chen M."/>
            <person name="Hao X."/>
            <person name="Li L."/>
            <person name="Tang Y."/>
            <person name="Lv G."/>
            <person name="Zhou Y."/>
            <person name="Sun X."/>
            <person name="Brodelius P.E."/>
            <person name="Rose J.K.C."/>
            <person name="Tang K."/>
        </authorList>
    </citation>
    <scope>NUCLEOTIDE SEQUENCE [LARGE SCALE GENOMIC DNA]</scope>
    <source>
        <strain evidence="4">cv. Huhao1</strain>
        <tissue evidence="2">Leaf</tissue>
    </source>
</reference>
<proteinExistence type="predicted"/>
<comment type="caution">
    <text evidence="2">The sequence shown here is derived from an EMBL/GenBank/DDBJ whole genome shotgun (WGS) entry which is preliminary data.</text>
</comment>
<evidence type="ECO:0008006" key="5">
    <source>
        <dbReference type="Google" id="ProtNLM"/>
    </source>
</evidence>
<dbReference type="AlphaFoldDB" id="A0A2U1LK36"/>